<dbReference type="Pfam" id="PF01855">
    <property type="entry name" value="POR_N"/>
    <property type="match status" value="1"/>
</dbReference>
<dbReference type="InterPro" id="IPR002880">
    <property type="entry name" value="Pyrv_Fd/Flavodoxin_OxRdtase_N"/>
</dbReference>
<dbReference type="GO" id="GO:0016903">
    <property type="term" value="F:oxidoreductase activity, acting on the aldehyde or oxo group of donors"/>
    <property type="evidence" value="ECO:0007669"/>
    <property type="project" value="UniProtKB-ARBA"/>
</dbReference>
<keyword evidence="2" id="KW-0560">Oxidoreductase</keyword>
<dbReference type="PANTHER" id="PTHR32154:SF0">
    <property type="entry name" value="PYRUVATE-FLAVODOXIN OXIDOREDUCTASE-RELATED"/>
    <property type="match status" value="1"/>
</dbReference>
<evidence type="ECO:0000256" key="2">
    <source>
        <dbReference type="ARBA" id="ARBA00023002"/>
    </source>
</evidence>
<dbReference type="SUPFAM" id="SSF52922">
    <property type="entry name" value="TK C-terminal domain-like"/>
    <property type="match status" value="1"/>
</dbReference>
<dbReference type="Gene3D" id="3.40.50.970">
    <property type="match status" value="1"/>
</dbReference>
<evidence type="ECO:0000313" key="5">
    <source>
        <dbReference type="EMBL" id="TGE35281.1"/>
    </source>
</evidence>
<dbReference type="FunFam" id="3.40.50.970:FF:000012">
    <property type="entry name" value="Pyruvate:ferredoxin (Flavodoxin) oxidoreductase"/>
    <property type="match status" value="1"/>
</dbReference>
<name>A0A4Z0QWV2_9FIRM</name>
<reference evidence="5 6" key="1">
    <citation type="submission" date="2019-03" db="EMBL/GenBank/DDBJ databases">
        <title>Draft Genome Sequence of Desulfosporosinus fructosivorans Strain 63.6F, Isolated from Marine Sediment in the Baltic Sea.</title>
        <authorList>
            <person name="Hausmann B."/>
            <person name="Vandieken V."/>
            <person name="Pjevac P."/>
            <person name="Schreck K."/>
            <person name="Herbold C.W."/>
            <person name="Loy A."/>
        </authorList>
    </citation>
    <scope>NUCLEOTIDE SEQUENCE [LARGE SCALE GENOMIC DNA]</scope>
    <source>
        <strain evidence="5 6">63.6F</strain>
    </source>
</reference>
<dbReference type="GO" id="GO:0019752">
    <property type="term" value="P:carboxylic acid metabolic process"/>
    <property type="evidence" value="ECO:0007669"/>
    <property type="project" value="UniProtKB-ARBA"/>
</dbReference>
<dbReference type="Gene3D" id="3.40.50.920">
    <property type="match status" value="1"/>
</dbReference>
<dbReference type="AlphaFoldDB" id="A0A4Z0QWV2"/>
<feature type="domain" description="Pyruvate flavodoxin/ferredoxin oxidoreductase pyrimidine binding" evidence="3">
    <location>
        <begin position="15"/>
        <end position="234"/>
    </location>
</feature>
<accession>A0A4Z0QWV2</accession>
<dbReference type="OrthoDB" id="9794954at2"/>
<dbReference type="InterPro" id="IPR029061">
    <property type="entry name" value="THDP-binding"/>
</dbReference>
<feature type="domain" description="Pyruvate:ferredoxin oxidoreductase core" evidence="4">
    <location>
        <begin position="258"/>
        <end position="359"/>
    </location>
</feature>
<sequence>MSTTLLTGSEAAAYGAKLARIEVLAYYPITPAFPAMERISKFIDDGELNTRFVRVECDHSALAAALGASLAGSRTFTVTNSQGLLYMTEVVYHTAGLRQPIVMAVANRALSAPHSRFPEQGDAISQGASGWIQLFCENNQEVLDNMLQAFKIAETVRLPVMVNYEGYIQSHTLEEVEIPNQEKIDQFLPLNRVRTLDVENPQGVNTVASPEFYMDYKFHQNEAMEQAKTVINSVASDYGEKFGRDWSGLIETYQMDDAEQAFVAMGSMVSDARIVVDELRKEGHKVGLVKVRAWRPFPAEALLEALNKVQRITVCDKNIVFGLGGALGTEVKSALYGQAVIINSYILGLGGRDVTTEEIKKVLELSEKTEKQTTASEWFGL</sequence>
<dbReference type="InterPro" id="IPR009014">
    <property type="entry name" value="Transketo_C/PFOR_II"/>
</dbReference>
<gene>
    <name evidence="5" type="ORF">E4K67_25860</name>
</gene>
<dbReference type="SUPFAM" id="SSF52518">
    <property type="entry name" value="Thiamin diphosphate-binding fold (THDP-binding)"/>
    <property type="match status" value="1"/>
</dbReference>
<dbReference type="GO" id="GO:0006979">
    <property type="term" value="P:response to oxidative stress"/>
    <property type="evidence" value="ECO:0007669"/>
    <property type="project" value="TreeGrafter"/>
</dbReference>
<keyword evidence="6" id="KW-1185">Reference proteome</keyword>
<evidence type="ECO:0000259" key="3">
    <source>
        <dbReference type="Pfam" id="PF01855"/>
    </source>
</evidence>
<evidence type="ECO:0000259" key="4">
    <source>
        <dbReference type="Pfam" id="PF17147"/>
    </source>
</evidence>
<dbReference type="FunFam" id="3.40.50.920:FF:000010">
    <property type="entry name" value="Pyruvate ferredoxin oxidoreductase, alpha subunit"/>
    <property type="match status" value="1"/>
</dbReference>
<comment type="caution">
    <text evidence="5">The sequence shown here is derived from an EMBL/GenBank/DDBJ whole genome shotgun (WGS) entry which is preliminary data.</text>
</comment>
<comment type="similarity">
    <text evidence="1">Belongs to the pyruvate:ferredoxin/flavodoxin oxidoreductase family.</text>
</comment>
<dbReference type="PANTHER" id="PTHR32154">
    <property type="entry name" value="PYRUVATE-FLAVODOXIN OXIDOREDUCTASE-RELATED"/>
    <property type="match status" value="1"/>
</dbReference>
<dbReference type="EMBL" id="SPQQ01000016">
    <property type="protein sequence ID" value="TGE35281.1"/>
    <property type="molecule type" value="Genomic_DNA"/>
</dbReference>
<dbReference type="InterPro" id="IPR033412">
    <property type="entry name" value="PFOR_II"/>
</dbReference>
<keyword evidence="5" id="KW-0670">Pyruvate</keyword>
<dbReference type="Pfam" id="PF17147">
    <property type="entry name" value="PFOR_II"/>
    <property type="match status" value="1"/>
</dbReference>
<organism evidence="5 6">
    <name type="scientific">Desulfosporosinus fructosivorans</name>
    <dbReference type="NCBI Taxonomy" id="2018669"/>
    <lineage>
        <taxon>Bacteria</taxon>
        <taxon>Bacillati</taxon>
        <taxon>Bacillota</taxon>
        <taxon>Clostridia</taxon>
        <taxon>Eubacteriales</taxon>
        <taxon>Desulfitobacteriaceae</taxon>
        <taxon>Desulfosporosinus</taxon>
    </lineage>
</organism>
<dbReference type="RefSeq" id="WP_135552045.1">
    <property type="nucleotide sequence ID" value="NZ_SPQQ01000016.1"/>
</dbReference>
<dbReference type="InterPro" id="IPR050722">
    <property type="entry name" value="Pyruvate:ferred/Flavod_OxRd"/>
</dbReference>
<proteinExistence type="inferred from homology"/>
<dbReference type="Proteomes" id="UP000298460">
    <property type="component" value="Unassembled WGS sequence"/>
</dbReference>
<evidence type="ECO:0000313" key="6">
    <source>
        <dbReference type="Proteomes" id="UP000298460"/>
    </source>
</evidence>
<evidence type="ECO:0000256" key="1">
    <source>
        <dbReference type="ARBA" id="ARBA00009032"/>
    </source>
</evidence>
<dbReference type="CDD" id="cd07034">
    <property type="entry name" value="TPP_PYR_PFOR_IOR-alpha_like"/>
    <property type="match status" value="1"/>
</dbReference>
<protein>
    <submittedName>
        <fullName evidence="5">Pyruvate synthase</fullName>
    </submittedName>
</protein>